<dbReference type="Proteomes" id="UP001303046">
    <property type="component" value="Unassembled WGS sequence"/>
</dbReference>
<evidence type="ECO:0000313" key="3">
    <source>
        <dbReference type="EMBL" id="KAK6741487.1"/>
    </source>
</evidence>
<reference evidence="3 4" key="1">
    <citation type="submission" date="2023-08" db="EMBL/GenBank/DDBJ databases">
        <title>A Necator americanus chromosomal reference genome.</title>
        <authorList>
            <person name="Ilik V."/>
            <person name="Petrzelkova K.J."/>
            <person name="Pardy F."/>
            <person name="Fuh T."/>
            <person name="Niatou-Singa F.S."/>
            <person name="Gouil Q."/>
            <person name="Baker L."/>
            <person name="Ritchie M.E."/>
            <person name="Jex A.R."/>
            <person name="Gazzola D."/>
            <person name="Li H."/>
            <person name="Toshio Fujiwara R."/>
            <person name="Zhan B."/>
            <person name="Aroian R.V."/>
            <person name="Pafco B."/>
            <person name="Schwarz E.M."/>
        </authorList>
    </citation>
    <scope>NUCLEOTIDE SEQUENCE [LARGE SCALE GENOMIC DNA]</scope>
    <source>
        <strain evidence="3 4">Aroian</strain>
        <tissue evidence="3">Whole animal</tissue>
    </source>
</reference>
<dbReference type="PANTHER" id="PTHR23167">
    <property type="entry name" value="CALPONIN HOMOLOGY DOMAIN-CONTAINING PROTEIN DDB_G0272472-RELATED"/>
    <property type="match status" value="1"/>
</dbReference>
<feature type="compositionally biased region" description="Polar residues" evidence="1">
    <location>
        <begin position="160"/>
        <end position="175"/>
    </location>
</feature>
<dbReference type="InterPro" id="IPR001715">
    <property type="entry name" value="CH_dom"/>
</dbReference>
<feature type="compositionally biased region" description="Basic and acidic residues" evidence="1">
    <location>
        <begin position="75"/>
        <end position="86"/>
    </location>
</feature>
<feature type="domain" description="Calponin-homology (CH)" evidence="2">
    <location>
        <begin position="342"/>
        <end position="448"/>
    </location>
</feature>
<dbReference type="PANTHER" id="PTHR23167:SF88">
    <property type="entry name" value="CALPONIN-HOMOLOGY (CH) DOMAIN-CONTAINING PROTEIN"/>
    <property type="match status" value="1"/>
</dbReference>
<proteinExistence type="predicted"/>
<organism evidence="3 4">
    <name type="scientific">Necator americanus</name>
    <name type="common">Human hookworm</name>
    <dbReference type="NCBI Taxonomy" id="51031"/>
    <lineage>
        <taxon>Eukaryota</taxon>
        <taxon>Metazoa</taxon>
        <taxon>Ecdysozoa</taxon>
        <taxon>Nematoda</taxon>
        <taxon>Chromadorea</taxon>
        <taxon>Rhabditida</taxon>
        <taxon>Rhabditina</taxon>
        <taxon>Rhabditomorpha</taxon>
        <taxon>Strongyloidea</taxon>
        <taxon>Ancylostomatidae</taxon>
        <taxon>Bunostominae</taxon>
        <taxon>Necator</taxon>
    </lineage>
</organism>
<dbReference type="EMBL" id="JAVFWL010000003">
    <property type="protein sequence ID" value="KAK6741487.1"/>
    <property type="molecule type" value="Genomic_DNA"/>
</dbReference>
<accession>A0ABR1CT39</accession>
<evidence type="ECO:0000259" key="2">
    <source>
        <dbReference type="PROSITE" id="PS50021"/>
    </source>
</evidence>
<feature type="region of interest" description="Disordered" evidence="1">
    <location>
        <begin position="129"/>
        <end position="176"/>
    </location>
</feature>
<dbReference type="Pfam" id="PF00307">
    <property type="entry name" value="CH"/>
    <property type="match status" value="1"/>
</dbReference>
<evidence type="ECO:0000313" key="4">
    <source>
        <dbReference type="Proteomes" id="UP001303046"/>
    </source>
</evidence>
<dbReference type="PROSITE" id="PS50021">
    <property type="entry name" value="CH"/>
    <property type="match status" value="1"/>
</dbReference>
<dbReference type="InterPro" id="IPR036872">
    <property type="entry name" value="CH_dom_sf"/>
</dbReference>
<dbReference type="InterPro" id="IPR050540">
    <property type="entry name" value="F-actin_Monoox_Mical"/>
</dbReference>
<feature type="region of interest" description="Disordered" evidence="1">
    <location>
        <begin position="59"/>
        <end position="106"/>
    </location>
</feature>
<keyword evidence="4" id="KW-1185">Reference proteome</keyword>
<dbReference type="Gene3D" id="1.10.418.10">
    <property type="entry name" value="Calponin-like domain"/>
    <property type="match status" value="1"/>
</dbReference>
<dbReference type="CDD" id="cd21200">
    <property type="entry name" value="CH_SMTN-like"/>
    <property type="match status" value="1"/>
</dbReference>
<dbReference type="SMART" id="SM00033">
    <property type="entry name" value="CH"/>
    <property type="match status" value="1"/>
</dbReference>
<sequence length="451" mass="50798">MYSGCRSSETTRRLRPHRACSIFITPPPYPGYTSCLGSISKNRHGDATFISYGENISIEPVRNPTYPRRPPAATSEERMFSSRSDFKLNSSPPLASPENDSEFQDERNNGEMIITIPISGKWNQYQVSLDLDPPSKKSSQVASASSGYGSSSGESDQEISEQLSLKETMSESTRSGGVFVGRRERQFVDRWRRRSVPASLRSAFTDDVMRILQKDGHVIRVETDADTGETLNMEIRGARRPESVMQLARRFGEISAAQENDVHRSRNSLMDGKENATAATISQSRSGPCTPVKIVHTTSERGIGGIASLKSTHQPRMAARTNMFKQMERVNSSTSPRVMNPNSIKDALLRWVQSRIHGYPNVNVTNFSSSWADGMAFCALIHRFAPEAFDFNKLDPKNRRQNFELAFRVAEEHGICPLLEVDDMILMGDRPDWKCVFTYVQCFYKQFRDHP</sequence>
<protein>
    <recommendedName>
        <fullName evidence="2">Calponin-homology (CH) domain-containing protein</fullName>
    </recommendedName>
</protein>
<name>A0ABR1CT39_NECAM</name>
<evidence type="ECO:0000256" key="1">
    <source>
        <dbReference type="SAM" id="MobiDB-lite"/>
    </source>
</evidence>
<dbReference type="SUPFAM" id="SSF47576">
    <property type="entry name" value="Calponin-homology domain, CH-domain"/>
    <property type="match status" value="1"/>
</dbReference>
<comment type="caution">
    <text evidence="3">The sequence shown here is derived from an EMBL/GenBank/DDBJ whole genome shotgun (WGS) entry which is preliminary data.</text>
</comment>
<gene>
    <name evidence="3" type="primary">Necator_chrIII.g10145</name>
    <name evidence="3" type="ORF">RB195_009380</name>
</gene>
<feature type="compositionally biased region" description="Low complexity" evidence="1">
    <location>
        <begin position="136"/>
        <end position="154"/>
    </location>
</feature>